<dbReference type="Pfam" id="PF20789">
    <property type="entry name" value="4HBT_3C"/>
    <property type="match status" value="1"/>
</dbReference>
<dbReference type="InterPro" id="IPR042171">
    <property type="entry name" value="Acyl-CoA_hotdog"/>
</dbReference>
<dbReference type="Gene3D" id="2.40.160.210">
    <property type="entry name" value="Acyl-CoA thioesterase, double hotdog domain"/>
    <property type="match status" value="1"/>
</dbReference>
<evidence type="ECO:0000259" key="2">
    <source>
        <dbReference type="Pfam" id="PF20789"/>
    </source>
</evidence>
<evidence type="ECO:0000313" key="4">
    <source>
        <dbReference type="Proteomes" id="UP000024547"/>
    </source>
</evidence>
<protein>
    <recommendedName>
        <fullName evidence="5">Thioesterase family protein</fullName>
    </recommendedName>
</protein>
<evidence type="ECO:0000259" key="1">
    <source>
        <dbReference type="Pfam" id="PF13622"/>
    </source>
</evidence>
<feature type="domain" description="Acyl-CoA thioesterase-like C-terminal" evidence="2">
    <location>
        <begin position="132"/>
        <end position="259"/>
    </location>
</feature>
<gene>
    <name evidence="3" type="ORF">HY36_15770</name>
</gene>
<keyword evidence="4" id="KW-1185">Reference proteome</keyword>
<accession>A0A059E4F2</accession>
<dbReference type="GeneID" id="92501256"/>
<dbReference type="EMBL" id="AWFH01000009">
    <property type="protein sequence ID" value="KCZ62523.1"/>
    <property type="molecule type" value="Genomic_DNA"/>
</dbReference>
<feature type="domain" description="Acyl-CoA thioesterase-like N-terminal HotDog" evidence="1">
    <location>
        <begin position="22"/>
        <end position="104"/>
    </location>
</feature>
<dbReference type="STRING" id="1280948.HY36_15770"/>
<dbReference type="Proteomes" id="UP000024547">
    <property type="component" value="Unassembled WGS sequence"/>
</dbReference>
<name>A0A059E4F2_9PROT</name>
<organism evidence="3 4">
    <name type="scientific">Hyphomonas atlantica</name>
    <dbReference type="NCBI Taxonomy" id="1280948"/>
    <lineage>
        <taxon>Bacteria</taxon>
        <taxon>Pseudomonadati</taxon>
        <taxon>Pseudomonadota</taxon>
        <taxon>Alphaproteobacteria</taxon>
        <taxon>Hyphomonadales</taxon>
        <taxon>Hyphomonadaceae</taxon>
        <taxon>Hyphomonas</taxon>
    </lineage>
</organism>
<dbReference type="InterPro" id="IPR049449">
    <property type="entry name" value="TesB_ACOT8-like_N"/>
</dbReference>
<proteinExistence type="predicted"/>
<evidence type="ECO:0008006" key="5">
    <source>
        <dbReference type="Google" id="ProtNLM"/>
    </source>
</evidence>
<sequence>MDFTSLMESGKQTGDRSISFHIPETWMQGRTTYGGLTSALCLKAALPTSGGRQIRSAQVAFVGPVSGDVECTATLLREGKNTVFTSVRMTGETGVAAEAIFAFGAHRESRLNFANLPAPDVSTPEETMSFFGDSNRRPAFTRNFNMRLAAGQPPMSGADKADMSLWMRHKDGAVAPSDISVLALADAPPPASMAMLTEPALISSMTWMAEFLTDDIQTDDGWFLARHIAEASKDGYNSQAMTLWNTRGEPIMIGRQTIAMFA</sequence>
<dbReference type="InterPro" id="IPR049450">
    <property type="entry name" value="ACOT8-like_C"/>
</dbReference>
<dbReference type="PATRIC" id="fig|1280948.3.peg.1387"/>
<dbReference type="SUPFAM" id="SSF54637">
    <property type="entry name" value="Thioesterase/thiol ester dehydrase-isomerase"/>
    <property type="match status" value="2"/>
</dbReference>
<reference evidence="3 4" key="1">
    <citation type="journal article" date="2014" name="Antonie Van Leeuwenhoek">
        <title>Hyphomonas beringensis sp. nov. and Hyphomonas chukchiensis sp. nov., isolated from surface seawater of the Bering Sea and Chukchi Sea.</title>
        <authorList>
            <person name="Li C."/>
            <person name="Lai Q."/>
            <person name="Li G."/>
            <person name="Dong C."/>
            <person name="Wang J."/>
            <person name="Liao Y."/>
            <person name="Shao Z."/>
        </authorList>
    </citation>
    <scope>NUCLEOTIDE SEQUENCE [LARGE SCALE GENOMIC DNA]</scope>
    <source>
        <strain evidence="3 4">22II1-22F38</strain>
    </source>
</reference>
<dbReference type="InterPro" id="IPR029069">
    <property type="entry name" value="HotDog_dom_sf"/>
</dbReference>
<dbReference type="OrthoDB" id="7059210at2"/>
<dbReference type="AlphaFoldDB" id="A0A059E4F2"/>
<evidence type="ECO:0000313" key="3">
    <source>
        <dbReference type="EMBL" id="KCZ62523.1"/>
    </source>
</evidence>
<comment type="caution">
    <text evidence="3">The sequence shown here is derived from an EMBL/GenBank/DDBJ whole genome shotgun (WGS) entry which is preliminary data.</text>
</comment>
<dbReference type="eggNOG" id="COG2050">
    <property type="taxonomic scope" value="Bacteria"/>
</dbReference>
<dbReference type="RefSeq" id="WP_035550304.1">
    <property type="nucleotide sequence ID" value="NZ_AWFH01000009.1"/>
</dbReference>
<dbReference type="Pfam" id="PF13622">
    <property type="entry name" value="4HBT_3"/>
    <property type="match status" value="1"/>
</dbReference>